<feature type="transmembrane region" description="Helical" evidence="5">
    <location>
        <begin position="164"/>
        <end position="187"/>
    </location>
</feature>
<evidence type="ECO:0000256" key="4">
    <source>
        <dbReference type="ARBA" id="ARBA00023136"/>
    </source>
</evidence>
<reference evidence="6" key="1">
    <citation type="submission" date="2021-12" db="EMBL/GenBank/DDBJ databases">
        <title>Curvularia clavata genome.</title>
        <authorList>
            <person name="Cao Y."/>
        </authorList>
    </citation>
    <scope>NUCLEOTIDE SEQUENCE</scope>
    <source>
        <strain evidence="6">Yc1106</strain>
    </source>
</reference>
<evidence type="ECO:0000256" key="3">
    <source>
        <dbReference type="ARBA" id="ARBA00022989"/>
    </source>
</evidence>
<gene>
    <name evidence="6" type="ORF">yc1106_02173</name>
</gene>
<dbReference type="AlphaFoldDB" id="A0A9Q8Z4V7"/>
<dbReference type="PANTHER" id="PTHR16201:SF37">
    <property type="entry name" value="PQ-LOOP REPEAT-CONTAINING PROTEIN"/>
    <property type="match status" value="1"/>
</dbReference>
<dbReference type="OrthoDB" id="407617at2759"/>
<dbReference type="EMBL" id="CP089275">
    <property type="protein sequence ID" value="USP74899.1"/>
    <property type="molecule type" value="Genomic_DNA"/>
</dbReference>
<sequence length="294" mass="32579">MAPQTSIPLAANVLGTLGTVFWCIQLVPQIWRNYRTKSTEGLPESMMLLWSISGVPFGAYAIAQQFNIPLIVQPQCFGVLCGVSWAQCLIYGRKWRTRTASALLIGLLVAFAGVEVGLVYAIRPPYSRGIEWPVLLIGIIAFLTLISGYLPIPFELLKRRGRVVGIDFIFLAIDWNGAFFSLMALVAQNEFDALFGTMYALCCVIEMSMVVSHLVWLLRTRGIRNRAKEAGKTFDEFEEGIEWQAKGIDVGRLLKDMFTARTGARGEARVAIDDTEALPKTEEVTPKTVPNGVV</sequence>
<evidence type="ECO:0008006" key="8">
    <source>
        <dbReference type="Google" id="ProtNLM"/>
    </source>
</evidence>
<feature type="transmembrane region" description="Helical" evidence="5">
    <location>
        <begin position="193"/>
        <end position="218"/>
    </location>
</feature>
<dbReference type="Pfam" id="PF04193">
    <property type="entry name" value="PQ-loop"/>
    <property type="match status" value="1"/>
</dbReference>
<keyword evidence="3 5" id="KW-1133">Transmembrane helix</keyword>
<dbReference type="InterPro" id="IPR051415">
    <property type="entry name" value="LAAT-1"/>
</dbReference>
<dbReference type="SMART" id="SM00679">
    <property type="entry name" value="CTNS"/>
    <property type="match status" value="1"/>
</dbReference>
<name>A0A9Q8Z4V7_CURCL</name>
<proteinExistence type="predicted"/>
<accession>A0A9Q8Z4V7</accession>
<evidence type="ECO:0000256" key="1">
    <source>
        <dbReference type="ARBA" id="ARBA00004141"/>
    </source>
</evidence>
<protein>
    <recommendedName>
        <fullName evidence="8">PQ loop repeat protein</fullName>
    </recommendedName>
</protein>
<dbReference type="InterPro" id="IPR006603">
    <property type="entry name" value="PQ-loop_rpt"/>
</dbReference>
<comment type="subcellular location">
    <subcellularLocation>
        <location evidence="1">Membrane</location>
        <topology evidence="1">Multi-pass membrane protein</topology>
    </subcellularLocation>
</comment>
<evidence type="ECO:0000256" key="2">
    <source>
        <dbReference type="ARBA" id="ARBA00022692"/>
    </source>
</evidence>
<evidence type="ECO:0000313" key="6">
    <source>
        <dbReference type="EMBL" id="USP74899.1"/>
    </source>
</evidence>
<dbReference type="PANTHER" id="PTHR16201">
    <property type="entry name" value="SEVEN TRANSMEMBRANE PROTEIN 1-RELATED"/>
    <property type="match status" value="1"/>
</dbReference>
<feature type="transmembrane region" description="Helical" evidence="5">
    <location>
        <begin position="48"/>
        <end position="66"/>
    </location>
</feature>
<evidence type="ECO:0000256" key="5">
    <source>
        <dbReference type="SAM" id="Phobius"/>
    </source>
</evidence>
<dbReference type="VEuPathDB" id="FungiDB:yc1106_02173"/>
<feature type="transmembrane region" description="Helical" evidence="5">
    <location>
        <begin position="103"/>
        <end position="122"/>
    </location>
</feature>
<feature type="transmembrane region" description="Helical" evidence="5">
    <location>
        <begin position="134"/>
        <end position="152"/>
    </location>
</feature>
<organism evidence="6 7">
    <name type="scientific">Curvularia clavata</name>
    <dbReference type="NCBI Taxonomy" id="95742"/>
    <lineage>
        <taxon>Eukaryota</taxon>
        <taxon>Fungi</taxon>
        <taxon>Dikarya</taxon>
        <taxon>Ascomycota</taxon>
        <taxon>Pezizomycotina</taxon>
        <taxon>Dothideomycetes</taxon>
        <taxon>Pleosporomycetidae</taxon>
        <taxon>Pleosporales</taxon>
        <taxon>Pleosporineae</taxon>
        <taxon>Pleosporaceae</taxon>
        <taxon>Curvularia</taxon>
    </lineage>
</organism>
<keyword evidence="2 5" id="KW-0812">Transmembrane</keyword>
<keyword evidence="4 5" id="KW-0472">Membrane</keyword>
<evidence type="ECO:0000313" key="7">
    <source>
        <dbReference type="Proteomes" id="UP001056012"/>
    </source>
</evidence>
<dbReference type="Gene3D" id="1.20.1280.290">
    <property type="match status" value="1"/>
</dbReference>
<dbReference type="Proteomes" id="UP001056012">
    <property type="component" value="Chromosome 2"/>
</dbReference>
<feature type="transmembrane region" description="Helical" evidence="5">
    <location>
        <begin position="6"/>
        <end position="27"/>
    </location>
</feature>
<dbReference type="GO" id="GO:0016020">
    <property type="term" value="C:membrane"/>
    <property type="evidence" value="ECO:0007669"/>
    <property type="project" value="UniProtKB-SubCell"/>
</dbReference>
<keyword evidence="7" id="KW-1185">Reference proteome</keyword>